<evidence type="ECO:0000313" key="1">
    <source>
        <dbReference type="EMBL" id="GES77616.1"/>
    </source>
</evidence>
<evidence type="ECO:0008006" key="3">
    <source>
        <dbReference type="Google" id="ProtNLM"/>
    </source>
</evidence>
<dbReference type="Proteomes" id="UP000615446">
    <property type="component" value="Unassembled WGS sequence"/>
</dbReference>
<comment type="caution">
    <text evidence="1">The sequence shown here is derived from an EMBL/GenBank/DDBJ whole genome shotgun (WGS) entry which is preliminary data.</text>
</comment>
<gene>
    <name evidence="1" type="ORF">RCL2_000497100</name>
</gene>
<organism evidence="1 2">
    <name type="scientific">Rhizophagus clarus</name>
    <dbReference type="NCBI Taxonomy" id="94130"/>
    <lineage>
        <taxon>Eukaryota</taxon>
        <taxon>Fungi</taxon>
        <taxon>Fungi incertae sedis</taxon>
        <taxon>Mucoromycota</taxon>
        <taxon>Glomeromycotina</taxon>
        <taxon>Glomeromycetes</taxon>
        <taxon>Glomerales</taxon>
        <taxon>Glomeraceae</taxon>
        <taxon>Rhizophagus</taxon>
    </lineage>
</organism>
<evidence type="ECO:0000313" key="2">
    <source>
        <dbReference type="Proteomes" id="UP000615446"/>
    </source>
</evidence>
<dbReference type="OrthoDB" id="2307059at2759"/>
<dbReference type="AlphaFoldDB" id="A0A8H3QFQ7"/>
<name>A0A8H3QFQ7_9GLOM</name>
<sequence length="306" mass="33958">MGGRYEVVKKVLNKLYRYPNYPVLPERTPEENKLPFQIGSRVSVEAYNNFLENNESTGYKFHFDNGDVYIVGMAGPEHDALVSRLFKYFHVPNGGVDDDSPIDIALQSYHYDPTNVRVKTAADIAICPHITLVQAPLNPGPPPGDIKQNPHARIIVEIAVNEGLGFLNTKCEGWLQQQYVRSVLGIKIYEKRKGSNDRTMWAKLWTRQLPPPAGSTPSPTLAGVSILQWDFGTLQFNSNQATGCTGAGLPQYTVTIPVSDVFWDPPIVAGVPNVAGYNATVPITVVAQNFIIDLFRLQHVVLLKQN</sequence>
<dbReference type="EMBL" id="BLAL01000030">
    <property type="protein sequence ID" value="GES77616.1"/>
    <property type="molecule type" value="Genomic_DNA"/>
</dbReference>
<reference evidence="1" key="1">
    <citation type="submission" date="2019-10" db="EMBL/GenBank/DDBJ databases">
        <title>Conservation and host-specific expression of non-tandemly repeated heterogenous ribosome RNA gene in arbuscular mycorrhizal fungi.</title>
        <authorList>
            <person name="Maeda T."/>
            <person name="Kobayashi Y."/>
            <person name="Nakagawa T."/>
            <person name="Ezawa T."/>
            <person name="Yamaguchi K."/>
            <person name="Bino T."/>
            <person name="Nishimoto Y."/>
            <person name="Shigenobu S."/>
            <person name="Kawaguchi M."/>
        </authorList>
    </citation>
    <scope>NUCLEOTIDE SEQUENCE</scope>
    <source>
        <strain evidence="1">HR1</strain>
    </source>
</reference>
<accession>A0A8H3QFQ7</accession>
<protein>
    <recommendedName>
        <fullName evidence="3">Restriction endonuclease domain-containing protein</fullName>
    </recommendedName>
</protein>
<proteinExistence type="predicted"/>